<dbReference type="InParanoid" id="B4D8I3"/>
<evidence type="ECO:0000313" key="2">
    <source>
        <dbReference type="EMBL" id="EDY17205.1"/>
    </source>
</evidence>
<dbReference type="Gene3D" id="3.40.50.850">
    <property type="entry name" value="Isochorismatase-like"/>
    <property type="match status" value="1"/>
</dbReference>
<dbReference type="STRING" id="497964.CfE428DRAFT_5223"/>
<dbReference type="InterPro" id="IPR036380">
    <property type="entry name" value="Isochorismatase-like_sf"/>
</dbReference>
<dbReference type="SUPFAM" id="SSF52499">
    <property type="entry name" value="Isochorismatase-like hydrolases"/>
    <property type="match status" value="1"/>
</dbReference>
<dbReference type="EMBL" id="ABVL01000022">
    <property type="protein sequence ID" value="EDY17205.1"/>
    <property type="molecule type" value="Genomic_DNA"/>
</dbReference>
<feature type="chain" id="PRO_5002800639" evidence="1">
    <location>
        <begin position="21"/>
        <end position="288"/>
    </location>
</feature>
<reference evidence="2 3" key="1">
    <citation type="journal article" date="2011" name="J. Bacteriol.">
        <title>Genome sequence of Chthoniobacter flavus Ellin428, an aerobic heterotrophic soil bacterium.</title>
        <authorList>
            <person name="Kant R."/>
            <person name="van Passel M.W."/>
            <person name="Palva A."/>
            <person name="Lucas S."/>
            <person name="Lapidus A."/>
            <person name="Glavina Del Rio T."/>
            <person name="Dalin E."/>
            <person name="Tice H."/>
            <person name="Bruce D."/>
            <person name="Goodwin L."/>
            <person name="Pitluck S."/>
            <person name="Larimer F.W."/>
            <person name="Land M.L."/>
            <person name="Hauser L."/>
            <person name="Sangwan P."/>
            <person name="de Vos W.M."/>
            <person name="Janssen P.H."/>
            <person name="Smidt H."/>
        </authorList>
    </citation>
    <scope>NUCLEOTIDE SEQUENCE [LARGE SCALE GENOMIC DNA]</scope>
    <source>
        <strain evidence="2 3">Ellin428</strain>
    </source>
</reference>
<protein>
    <submittedName>
        <fullName evidence="2">Uncharacterized protein</fullName>
    </submittedName>
</protein>
<accession>B4D8I3</accession>
<dbReference type="RefSeq" id="WP_006982544.1">
    <property type="nucleotide sequence ID" value="NZ_ABVL01000022.1"/>
</dbReference>
<keyword evidence="1" id="KW-0732">Signal</keyword>
<name>B4D8I3_9BACT</name>
<evidence type="ECO:0000256" key="1">
    <source>
        <dbReference type="SAM" id="SignalP"/>
    </source>
</evidence>
<dbReference type="Proteomes" id="UP000005824">
    <property type="component" value="Unassembled WGS sequence"/>
</dbReference>
<dbReference type="eggNOG" id="COG1335">
    <property type="taxonomic scope" value="Bacteria"/>
</dbReference>
<dbReference type="AlphaFoldDB" id="B4D8I3"/>
<proteinExistence type="predicted"/>
<sequence>MKPRSFFLFFSFLFAMAAFAAEPTKSTPLELHLRSRANGAASEKTEAWDPKKTALIICDMWDHHWCKSAERRVGEMAGPLNEAVKSARTKGIFIIHAPSTCTDFYKDTPQRKRAQAAPFAPTPVPLVTTERWGTAWYWTDGQHEGVLPIDDSDMGCSCTGEKCVIRSPWTRQIATIEIAEPDAITDNGQETWNLLAKRGIENVVLCGVHLNMCVLGRPFAIRQMVRLGKRVALMRDMTDTMYNPERPPGVSHFAGTALVIEHVEKYWCPSFTSSDLTGSAPFRFKGDE</sequence>
<gene>
    <name evidence="2" type="ORF">CfE428DRAFT_5223</name>
</gene>
<organism evidence="2 3">
    <name type="scientific">Chthoniobacter flavus Ellin428</name>
    <dbReference type="NCBI Taxonomy" id="497964"/>
    <lineage>
        <taxon>Bacteria</taxon>
        <taxon>Pseudomonadati</taxon>
        <taxon>Verrucomicrobiota</taxon>
        <taxon>Spartobacteria</taxon>
        <taxon>Chthoniobacterales</taxon>
        <taxon>Chthoniobacteraceae</taxon>
        <taxon>Chthoniobacter</taxon>
    </lineage>
</organism>
<evidence type="ECO:0000313" key="3">
    <source>
        <dbReference type="Proteomes" id="UP000005824"/>
    </source>
</evidence>
<comment type="caution">
    <text evidence="2">The sequence shown here is derived from an EMBL/GenBank/DDBJ whole genome shotgun (WGS) entry which is preliminary data.</text>
</comment>
<feature type="signal peptide" evidence="1">
    <location>
        <begin position="1"/>
        <end position="20"/>
    </location>
</feature>
<keyword evidence="3" id="KW-1185">Reference proteome</keyword>